<keyword evidence="1" id="KW-0472">Membrane</keyword>
<accession>A0A2P2P2C8</accession>
<proteinExistence type="predicted"/>
<evidence type="ECO:0000256" key="1">
    <source>
        <dbReference type="SAM" id="Phobius"/>
    </source>
</evidence>
<evidence type="ECO:0000313" key="2">
    <source>
        <dbReference type="EMBL" id="MBX48793.1"/>
    </source>
</evidence>
<reference evidence="2" key="1">
    <citation type="submission" date="2018-02" db="EMBL/GenBank/DDBJ databases">
        <title>Rhizophora mucronata_Transcriptome.</title>
        <authorList>
            <person name="Meera S.P."/>
            <person name="Sreeshan A."/>
            <person name="Augustine A."/>
        </authorList>
    </citation>
    <scope>NUCLEOTIDE SEQUENCE</scope>
    <source>
        <tissue evidence="2">Leaf</tissue>
    </source>
</reference>
<sequence length="34" mass="4025">MLLWCSPFLACLCLFSNSCFWLLLNFSLMFSLFL</sequence>
<dbReference type="AlphaFoldDB" id="A0A2P2P2C8"/>
<protein>
    <submittedName>
        <fullName evidence="2">Uncharacterized protein</fullName>
    </submittedName>
</protein>
<organism evidence="2">
    <name type="scientific">Rhizophora mucronata</name>
    <name type="common">Asiatic mangrove</name>
    <dbReference type="NCBI Taxonomy" id="61149"/>
    <lineage>
        <taxon>Eukaryota</taxon>
        <taxon>Viridiplantae</taxon>
        <taxon>Streptophyta</taxon>
        <taxon>Embryophyta</taxon>
        <taxon>Tracheophyta</taxon>
        <taxon>Spermatophyta</taxon>
        <taxon>Magnoliopsida</taxon>
        <taxon>eudicotyledons</taxon>
        <taxon>Gunneridae</taxon>
        <taxon>Pentapetalae</taxon>
        <taxon>rosids</taxon>
        <taxon>fabids</taxon>
        <taxon>Malpighiales</taxon>
        <taxon>Rhizophoraceae</taxon>
        <taxon>Rhizophora</taxon>
    </lineage>
</organism>
<keyword evidence="1" id="KW-0812">Transmembrane</keyword>
<name>A0A2P2P2C8_RHIMU</name>
<keyword evidence="1" id="KW-1133">Transmembrane helix</keyword>
<dbReference type="EMBL" id="GGEC01068309">
    <property type="protein sequence ID" value="MBX48793.1"/>
    <property type="molecule type" value="Transcribed_RNA"/>
</dbReference>
<feature type="transmembrane region" description="Helical" evidence="1">
    <location>
        <begin position="6"/>
        <end position="33"/>
    </location>
</feature>